<dbReference type="Gene3D" id="3.20.20.30">
    <property type="entry name" value="Luciferase-like domain"/>
    <property type="match status" value="1"/>
</dbReference>
<reference evidence="4" key="1">
    <citation type="journal article" date="2014" name="Int. J. Syst. Evol. Microbiol.">
        <title>Complete genome sequence of Corynebacterium casei LMG S-19264T (=DSM 44701T), isolated from a smear-ripened cheese.</title>
        <authorList>
            <consortium name="US DOE Joint Genome Institute (JGI-PGF)"/>
            <person name="Walter F."/>
            <person name="Albersmeier A."/>
            <person name="Kalinowski J."/>
            <person name="Ruckert C."/>
        </authorList>
    </citation>
    <scope>NUCLEOTIDE SEQUENCE</scope>
    <source>
        <strain evidence="4">JCM 4714</strain>
    </source>
</reference>
<evidence type="ECO:0000256" key="1">
    <source>
        <dbReference type="ARBA" id="ARBA00023002"/>
    </source>
</evidence>
<evidence type="ECO:0000259" key="3">
    <source>
        <dbReference type="Pfam" id="PF00296"/>
    </source>
</evidence>
<protein>
    <recommendedName>
        <fullName evidence="3">Luciferase-like domain-containing protein</fullName>
    </recommendedName>
</protein>
<accession>A0A918YT59</accession>
<comment type="caution">
    <text evidence="4">The sequence shown here is derived from an EMBL/GenBank/DDBJ whole genome shotgun (WGS) entry which is preliminary data.</text>
</comment>
<reference evidence="4" key="2">
    <citation type="submission" date="2020-09" db="EMBL/GenBank/DDBJ databases">
        <authorList>
            <person name="Sun Q."/>
            <person name="Ohkuma M."/>
        </authorList>
    </citation>
    <scope>NUCLEOTIDE SEQUENCE</scope>
    <source>
        <strain evidence="4">JCM 4714</strain>
    </source>
</reference>
<dbReference type="PANTHER" id="PTHR30137:SF8">
    <property type="entry name" value="BLR5498 PROTEIN"/>
    <property type="match status" value="1"/>
</dbReference>
<dbReference type="Pfam" id="PF00296">
    <property type="entry name" value="Bac_luciferase"/>
    <property type="match status" value="1"/>
</dbReference>
<keyword evidence="1" id="KW-0560">Oxidoreductase</keyword>
<dbReference type="GO" id="GO:0004497">
    <property type="term" value="F:monooxygenase activity"/>
    <property type="evidence" value="ECO:0007669"/>
    <property type="project" value="UniProtKB-KW"/>
</dbReference>
<evidence type="ECO:0000313" key="4">
    <source>
        <dbReference type="EMBL" id="GHE12864.1"/>
    </source>
</evidence>
<keyword evidence="5" id="KW-1185">Reference proteome</keyword>
<name>A0A918YT59_9ACTN</name>
<dbReference type="InterPro" id="IPR036661">
    <property type="entry name" value="Luciferase-like_sf"/>
</dbReference>
<dbReference type="SUPFAM" id="SSF51679">
    <property type="entry name" value="Bacterial luciferase-like"/>
    <property type="match status" value="1"/>
</dbReference>
<dbReference type="PANTHER" id="PTHR30137">
    <property type="entry name" value="LUCIFERASE-LIKE MONOOXYGENASE"/>
    <property type="match status" value="1"/>
</dbReference>
<dbReference type="AlphaFoldDB" id="A0A918YT59"/>
<dbReference type="InterPro" id="IPR011251">
    <property type="entry name" value="Luciferase-like_dom"/>
</dbReference>
<keyword evidence="2" id="KW-0503">Monooxygenase</keyword>
<dbReference type="GO" id="GO:0005829">
    <property type="term" value="C:cytosol"/>
    <property type="evidence" value="ECO:0007669"/>
    <property type="project" value="TreeGrafter"/>
</dbReference>
<dbReference type="GO" id="GO:0016705">
    <property type="term" value="F:oxidoreductase activity, acting on paired donors, with incorporation or reduction of molecular oxygen"/>
    <property type="evidence" value="ECO:0007669"/>
    <property type="project" value="InterPro"/>
</dbReference>
<gene>
    <name evidence="4" type="ORF">GCM10010339_77950</name>
</gene>
<dbReference type="RefSeq" id="WP_229882268.1">
    <property type="nucleotide sequence ID" value="NZ_BMVG01000036.1"/>
</dbReference>
<dbReference type="Proteomes" id="UP000655443">
    <property type="component" value="Unassembled WGS sequence"/>
</dbReference>
<proteinExistence type="predicted"/>
<dbReference type="InterPro" id="IPR050766">
    <property type="entry name" value="Bact_Lucif_Oxidored"/>
</dbReference>
<organism evidence="4 5">
    <name type="scientific">Streptomyces alanosinicus</name>
    <dbReference type="NCBI Taxonomy" id="68171"/>
    <lineage>
        <taxon>Bacteria</taxon>
        <taxon>Bacillati</taxon>
        <taxon>Actinomycetota</taxon>
        <taxon>Actinomycetes</taxon>
        <taxon>Kitasatosporales</taxon>
        <taxon>Streptomycetaceae</taxon>
        <taxon>Streptomyces</taxon>
    </lineage>
</organism>
<dbReference type="EMBL" id="BMVG01000036">
    <property type="protein sequence ID" value="GHE12864.1"/>
    <property type="molecule type" value="Genomic_DNA"/>
</dbReference>
<evidence type="ECO:0000313" key="5">
    <source>
        <dbReference type="Proteomes" id="UP000655443"/>
    </source>
</evidence>
<sequence>MEFGLNFFPVFTPDRKTAADYYREVIDLSVLADELGFEHVQTVEHHGTPYGGYSPDPVTLLAAVAARTRRIRIATGAVIPAFTHPLKLAGKLAMLGNLSAGRVDAGFGRGFLPEEFDWFGVAMGTSRRRLTEGVEACRRLWTEEDVTFSGEFHSFGPVTLLPRPARRGGIPVFLASASSPESCAAAVEAGHHLQIVPSIISHETLLQMLDGYRTAWARAGSRSSTPAIWTRTATRPWPGARSSRRTASG</sequence>
<feature type="domain" description="Luciferase-like" evidence="3">
    <location>
        <begin position="1"/>
        <end position="231"/>
    </location>
</feature>
<evidence type="ECO:0000256" key="2">
    <source>
        <dbReference type="ARBA" id="ARBA00023033"/>
    </source>
</evidence>